<feature type="domain" description="Bacterial phospholipase C C-terminal" evidence="5">
    <location>
        <begin position="611"/>
        <end position="688"/>
    </location>
</feature>
<sequence length="703" mass="78993">MSKHIDKSRRDFIKLSGASVAAVATSSMFYPSIARALSISANNVQGSIMDVEHIVVLMQENRSFDHYFGTMLGVRGFGDRHPIPTVNDSVWWQEFRSDENNRLLSPYHLDSRIGNAQRVNGTPHSFNDALDAWDNGRMDSWPTYKEQQSMGYYTETEVPFQFALANAFTICDAYHCSLHGSTNPNRLFFWTGTNNHPDDPNPPAINNNFDSLGKSDEGYQWRTYPERLQEAGVSWRVYQNLPDNFTDNPLAGFVNYRIANEQRGNQPNGAPYPAWKPEDDQFIPLLKGVSNTMPDRGFLDALREDVAAGTLPQVSWIVAPADFSEHPGPSSPVQGGWYTQEVLDALTSNEELWSKTVLIINFDENDGFFDHLPPPTPPTLLDGEIQGGCTLDTRGEYHTDNRPYGPGPRVPALIVSPWSRGGWVNSQVFDHTSVLRFIEARFGVEEENISPYRRAICGDLSSAFNFNNPNDEQLPNLPKVTKAQANILVRQQQKLDQLSPPAEDQQQVPRQTMGVRPSRALPYELHVNAEQYSNRLSIKMSNTGEQGALLHIYDKLKLDAVPRRYALASQETMEDDWSVSTSAGYDVWLIGPNGYHRSFTGAGDEESKARVSVCYDLTQPALLLTLTNLMDEPLTLTLDNSVYLGGVMTLELTPNQVLDQRVELAGQGNWYDVTVRYGERWQRRYAGRIETGQHGVSDPMMGI</sequence>
<protein>
    <recommendedName>
        <fullName evidence="2">phospholipase C</fullName>
        <ecNumber evidence="2">3.1.4.3</ecNumber>
    </recommendedName>
</protein>
<dbReference type="EC" id="3.1.4.3" evidence="2"/>
<dbReference type="InterPro" id="IPR017850">
    <property type="entry name" value="Alkaline_phosphatase_core_sf"/>
</dbReference>
<comment type="similarity">
    <text evidence="1">Belongs to the bacterial phospholipase C family.</text>
</comment>
<dbReference type="Pfam" id="PF04185">
    <property type="entry name" value="Phosphoesterase"/>
    <property type="match status" value="1"/>
</dbReference>
<dbReference type="InterPro" id="IPR019546">
    <property type="entry name" value="TAT_signal_bac_arc"/>
</dbReference>
<keyword evidence="3" id="KW-0732">Signal</keyword>
<dbReference type="NCBIfam" id="TIGR03396">
    <property type="entry name" value="PC_PLC"/>
    <property type="match status" value="1"/>
</dbReference>
<dbReference type="InterPro" id="IPR006311">
    <property type="entry name" value="TAT_signal"/>
</dbReference>
<dbReference type="InterPro" id="IPR007312">
    <property type="entry name" value="Phosphoesterase"/>
</dbReference>
<dbReference type="InterPro" id="IPR017767">
    <property type="entry name" value="PC-PLC"/>
</dbReference>
<dbReference type="AlphaFoldDB" id="A0AAE9MIG9"/>
<gene>
    <name evidence="6" type="ORF">NHF51_10180</name>
</gene>
<proteinExistence type="inferred from homology"/>
<evidence type="ECO:0000256" key="2">
    <source>
        <dbReference type="ARBA" id="ARBA00012018"/>
    </source>
</evidence>
<dbReference type="PROSITE" id="PS51318">
    <property type="entry name" value="TAT"/>
    <property type="match status" value="1"/>
</dbReference>
<evidence type="ECO:0000313" key="6">
    <source>
        <dbReference type="EMBL" id="USV59475.1"/>
    </source>
</evidence>
<evidence type="ECO:0000259" key="5">
    <source>
        <dbReference type="Pfam" id="PF05506"/>
    </source>
</evidence>
<dbReference type="Pfam" id="PF05506">
    <property type="entry name" value="PLipase_C_C"/>
    <property type="match status" value="2"/>
</dbReference>
<dbReference type="EMBL" id="CP099717">
    <property type="protein sequence ID" value="USV59475.1"/>
    <property type="molecule type" value="Genomic_DNA"/>
</dbReference>
<dbReference type="PANTHER" id="PTHR31956">
    <property type="entry name" value="NON-SPECIFIC PHOSPHOLIPASE C4-RELATED"/>
    <property type="match status" value="1"/>
</dbReference>
<dbReference type="NCBIfam" id="TIGR01409">
    <property type="entry name" value="TAT_signal_seq"/>
    <property type="match status" value="1"/>
</dbReference>
<dbReference type="GO" id="GO:0034480">
    <property type="term" value="F:phosphatidylcholine phospholipase C activity"/>
    <property type="evidence" value="ECO:0007669"/>
    <property type="project" value="UniProtKB-EC"/>
</dbReference>
<dbReference type="Gene3D" id="3.40.720.10">
    <property type="entry name" value="Alkaline Phosphatase, subunit A"/>
    <property type="match status" value="1"/>
</dbReference>
<name>A0AAE9MIG9_9GAMM</name>
<dbReference type="PANTHER" id="PTHR31956:SF36">
    <property type="entry name" value="NON-HEMOLYTIC PHOSPHOLIPASE C"/>
    <property type="match status" value="1"/>
</dbReference>
<accession>A0AAE9MIG9</accession>
<evidence type="ECO:0000256" key="3">
    <source>
        <dbReference type="ARBA" id="ARBA00022729"/>
    </source>
</evidence>
<feature type="domain" description="Bacterial phospholipase C C-terminal" evidence="5">
    <location>
        <begin position="517"/>
        <end position="601"/>
    </location>
</feature>
<dbReference type="GO" id="GO:0016042">
    <property type="term" value="P:lipid catabolic process"/>
    <property type="evidence" value="ECO:0007669"/>
    <property type="project" value="InterPro"/>
</dbReference>
<keyword evidence="7" id="KW-1185">Reference proteome</keyword>
<dbReference type="InterPro" id="IPR008475">
    <property type="entry name" value="PLipase_C_C"/>
</dbReference>
<evidence type="ECO:0000256" key="4">
    <source>
        <dbReference type="ARBA" id="ARBA00022801"/>
    </source>
</evidence>
<organism evidence="6 7">
    <name type="scientific">Aeromonas encheleia</name>
    <dbReference type="NCBI Taxonomy" id="73010"/>
    <lineage>
        <taxon>Bacteria</taxon>
        <taxon>Pseudomonadati</taxon>
        <taxon>Pseudomonadota</taxon>
        <taxon>Gammaproteobacteria</taxon>
        <taxon>Aeromonadales</taxon>
        <taxon>Aeromonadaceae</taxon>
        <taxon>Aeromonas</taxon>
    </lineage>
</organism>
<dbReference type="RefSeq" id="WP_252996350.1">
    <property type="nucleotide sequence ID" value="NZ_CP099717.1"/>
</dbReference>
<reference evidence="6" key="1">
    <citation type="submission" date="2022-06" db="EMBL/GenBank/DDBJ databases">
        <title>Complete Genome of Aeromonas sp. Strain SOD01 Isolated from an Urban Freshwater Stream.</title>
        <authorList>
            <person name="Williams L.E."/>
            <person name="Brysgel T."/>
            <person name="Capestro E.M."/>
            <person name="Foltz G.V."/>
            <person name="Gardner A.E."/>
            <person name="Ingrassia J."/>
            <person name="Peterson E."/>
            <person name="Arruda J."/>
            <person name="Flaherty I."/>
            <person name="Hunt M."/>
            <person name="Pappas G."/>
            <person name="Ramsaran S."/>
            <person name="Rocha M."/>
        </authorList>
    </citation>
    <scope>NUCLEOTIDE SEQUENCE</scope>
    <source>
        <strain evidence="6">SOD01</strain>
    </source>
</reference>
<evidence type="ECO:0000256" key="1">
    <source>
        <dbReference type="ARBA" id="ARBA00009717"/>
    </source>
</evidence>
<dbReference type="CDD" id="cd16014">
    <property type="entry name" value="PLC"/>
    <property type="match status" value="1"/>
</dbReference>
<keyword evidence="4" id="KW-0378">Hydrolase</keyword>
<evidence type="ECO:0000313" key="7">
    <source>
        <dbReference type="Proteomes" id="UP001056890"/>
    </source>
</evidence>
<dbReference type="Proteomes" id="UP001056890">
    <property type="component" value="Chromosome"/>
</dbReference>